<dbReference type="Proteomes" id="UP001235547">
    <property type="component" value="Chromosome 2"/>
</dbReference>
<evidence type="ECO:0000256" key="3">
    <source>
        <dbReference type="ARBA" id="ARBA00012054"/>
    </source>
</evidence>
<dbReference type="CDD" id="cd02021">
    <property type="entry name" value="GntK"/>
    <property type="match status" value="1"/>
</dbReference>
<proteinExistence type="inferred from homology"/>
<dbReference type="EMBL" id="CP120370">
    <property type="protein sequence ID" value="WEX80966.1"/>
    <property type="molecule type" value="Genomic_DNA"/>
</dbReference>
<keyword evidence="4 9" id="KW-0808">Transferase</keyword>
<evidence type="ECO:0000313" key="11">
    <source>
        <dbReference type="Proteomes" id="UP001235547"/>
    </source>
</evidence>
<dbReference type="PANTHER" id="PTHR43442:SF3">
    <property type="entry name" value="GLUCONOKINASE-RELATED"/>
    <property type="match status" value="1"/>
</dbReference>
<keyword evidence="6 9" id="KW-0418">Kinase</keyword>
<evidence type="ECO:0000256" key="4">
    <source>
        <dbReference type="ARBA" id="ARBA00022679"/>
    </source>
</evidence>
<keyword evidence="5 9" id="KW-0547">Nucleotide-binding</keyword>
<dbReference type="SUPFAM" id="SSF52540">
    <property type="entry name" value="P-loop containing nucleoside triphosphate hydrolases"/>
    <property type="match status" value="1"/>
</dbReference>
<reference evidence="10 11" key="1">
    <citation type="submission" date="2023-03" db="EMBL/GenBank/DDBJ databases">
        <authorList>
            <person name="Kaur S."/>
            <person name="Espinosa-Saiz D."/>
            <person name="Velazquez E."/>
            <person name="Menendez E."/>
            <person name="diCenzo G.C."/>
        </authorList>
    </citation>
    <scope>NUCLEOTIDE SEQUENCE [LARGE SCALE GENOMIC DNA]</scope>
    <source>
        <strain evidence="10 11">LMG 27395</strain>
    </source>
</reference>
<evidence type="ECO:0000256" key="5">
    <source>
        <dbReference type="ARBA" id="ARBA00022741"/>
    </source>
</evidence>
<keyword evidence="7 9" id="KW-0067">ATP-binding</keyword>
<dbReference type="Pfam" id="PF13671">
    <property type="entry name" value="AAA_33"/>
    <property type="match status" value="1"/>
</dbReference>
<dbReference type="Gene3D" id="3.40.50.300">
    <property type="entry name" value="P-loop containing nucleotide triphosphate hydrolases"/>
    <property type="match status" value="1"/>
</dbReference>
<evidence type="ECO:0000256" key="2">
    <source>
        <dbReference type="ARBA" id="ARBA00008420"/>
    </source>
</evidence>
<accession>A0ABY8CVF2</accession>
<name>A0ABY8CVF2_9HYPH</name>
<comment type="pathway">
    <text evidence="1">Carbohydrate acid metabolism.</text>
</comment>
<evidence type="ECO:0000256" key="8">
    <source>
        <dbReference type="ARBA" id="ARBA00048090"/>
    </source>
</evidence>
<organism evidence="10 11">
    <name type="scientific">Sinorhizobium numidicum</name>
    <dbReference type="NCBI Taxonomy" id="680248"/>
    <lineage>
        <taxon>Bacteria</taxon>
        <taxon>Pseudomonadati</taxon>
        <taxon>Pseudomonadota</taxon>
        <taxon>Alphaproteobacteria</taxon>
        <taxon>Hyphomicrobiales</taxon>
        <taxon>Rhizobiaceae</taxon>
        <taxon>Sinorhizobium/Ensifer group</taxon>
        <taxon>Sinorhizobium</taxon>
    </lineage>
</organism>
<sequence length="174" mass="18860">MIRLIVMGVSGSGKSSVGEAIANRLSLQFIEGDALHPESNVRKMSAGITLTDEDRWPWLDSIGGTLAQAQGGLVVSCSALKKIYRERLRHMADGPLAFVFLEGSGDILAQHMSARTGHFMPISMLESQLDTLEPPTDEPLVLTQNVENSVSEIVRQSVAWVSHMRAGDAFKGGR</sequence>
<evidence type="ECO:0000256" key="6">
    <source>
        <dbReference type="ARBA" id="ARBA00022777"/>
    </source>
</evidence>
<evidence type="ECO:0000256" key="9">
    <source>
        <dbReference type="RuleBase" id="RU363066"/>
    </source>
</evidence>
<evidence type="ECO:0000256" key="7">
    <source>
        <dbReference type="ARBA" id="ARBA00022840"/>
    </source>
</evidence>
<comment type="similarity">
    <text evidence="2 9">Belongs to the gluconokinase GntK/GntV family.</text>
</comment>
<evidence type="ECO:0000313" key="10">
    <source>
        <dbReference type="EMBL" id="WEX80966.1"/>
    </source>
</evidence>
<protein>
    <recommendedName>
        <fullName evidence="3 9">Gluconokinase</fullName>
        <ecNumber evidence="3 9">2.7.1.12</ecNumber>
    </recommendedName>
</protein>
<dbReference type="EC" id="2.7.1.12" evidence="3 9"/>
<dbReference type="InterPro" id="IPR006001">
    <property type="entry name" value="Therm_gnt_kin"/>
</dbReference>
<dbReference type="PANTHER" id="PTHR43442">
    <property type="entry name" value="GLUCONOKINASE-RELATED"/>
    <property type="match status" value="1"/>
</dbReference>
<dbReference type="RefSeq" id="WP_280731690.1">
    <property type="nucleotide sequence ID" value="NZ_CP120367.1"/>
</dbReference>
<dbReference type="InterPro" id="IPR027417">
    <property type="entry name" value="P-loop_NTPase"/>
</dbReference>
<evidence type="ECO:0000256" key="1">
    <source>
        <dbReference type="ARBA" id="ARBA00004761"/>
    </source>
</evidence>
<comment type="catalytic activity">
    <reaction evidence="8 9">
        <text>D-gluconate + ATP = 6-phospho-D-gluconate + ADP + H(+)</text>
        <dbReference type="Rhea" id="RHEA:19433"/>
        <dbReference type="ChEBI" id="CHEBI:15378"/>
        <dbReference type="ChEBI" id="CHEBI:18391"/>
        <dbReference type="ChEBI" id="CHEBI:30616"/>
        <dbReference type="ChEBI" id="CHEBI:58759"/>
        <dbReference type="ChEBI" id="CHEBI:456216"/>
        <dbReference type="EC" id="2.7.1.12"/>
    </reaction>
</comment>
<gene>
    <name evidence="10" type="ORF">PYH38_000297</name>
</gene>
<keyword evidence="11" id="KW-1185">Reference proteome</keyword>
<dbReference type="NCBIfam" id="TIGR01313">
    <property type="entry name" value="therm_gnt_kin"/>
    <property type="match status" value="1"/>
</dbReference>